<dbReference type="CDD" id="cd24107">
    <property type="entry name" value="ASKHA_NBD_benz_CoA_BzdP"/>
    <property type="match status" value="1"/>
</dbReference>
<accession>A0A5K7ZLT4</accession>
<dbReference type="Pfam" id="PF01869">
    <property type="entry name" value="BcrAD_BadFG"/>
    <property type="match status" value="1"/>
</dbReference>
<dbReference type="KEGG" id="dov:DSCO28_15730"/>
<keyword evidence="4" id="KW-0411">Iron-sulfur</keyword>
<evidence type="ECO:0000256" key="2">
    <source>
        <dbReference type="ARBA" id="ARBA00022723"/>
    </source>
</evidence>
<dbReference type="GO" id="GO:0046872">
    <property type="term" value="F:metal ion binding"/>
    <property type="evidence" value="ECO:0007669"/>
    <property type="project" value="UniProtKB-KW"/>
</dbReference>
<dbReference type="Proteomes" id="UP000425960">
    <property type="component" value="Chromosome"/>
</dbReference>
<dbReference type="NCBIfam" id="TIGR00241">
    <property type="entry name" value="CoA_E_activ"/>
    <property type="match status" value="1"/>
</dbReference>
<evidence type="ECO:0000256" key="3">
    <source>
        <dbReference type="ARBA" id="ARBA00023004"/>
    </source>
</evidence>
<evidence type="ECO:0000256" key="1">
    <source>
        <dbReference type="ARBA" id="ARBA00001966"/>
    </source>
</evidence>
<comment type="cofactor">
    <cofactor evidence="1">
        <name>[4Fe-4S] cluster</name>
        <dbReference type="ChEBI" id="CHEBI:49883"/>
    </cofactor>
</comment>
<dbReference type="InterPro" id="IPR008275">
    <property type="entry name" value="CoA_E_activase_dom"/>
</dbReference>
<keyword evidence="3" id="KW-0408">Iron</keyword>
<dbReference type="RefSeq" id="WP_155321815.1">
    <property type="nucleotide sequence ID" value="NZ_AP021876.1"/>
</dbReference>
<name>A0A5K7ZLT4_9BACT</name>
<evidence type="ECO:0000259" key="5">
    <source>
        <dbReference type="Pfam" id="PF01869"/>
    </source>
</evidence>
<protein>
    <submittedName>
        <fullName evidence="6">2-hydroxyglutaryl-CoA dehydratase</fullName>
    </submittedName>
</protein>
<dbReference type="Gene3D" id="3.30.420.40">
    <property type="match status" value="2"/>
</dbReference>
<evidence type="ECO:0000256" key="4">
    <source>
        <dbReference type="ARBA" id="ARBA00023014"/>
    </source>
</evidence>
<dbReference type="AlphaFoldDB" id="A0A5K7ZLT4"/>
<dbReference type="GO" id="GO:0051536">
    <property type="term" value="F:iron-sulfur cluster binding"/>
    <property type="evidence" value="ECO:0007669"/>
    <property type="project" value="UniProtKB-KW"/>
</dbReference>
<organism evidence="6 7">
    <name type="scientific">Desulfosarcina ovata subsp. sediminis</name>
    <dbReference type="NCBI Taxonomy" id="885957"/>
    <lineage>
        <taxon>Bacteria</taxon>
        <taxon>Pseudomonadati</taxon>
        <taxon>Thermodesulfobacteriota</taxon>
        <taxon>Desulfobacteria</taxon>
        <taxon>Desulfobacterales</taxon>
        <taxon>Desulfosarcinaceae</taxon>
        <taxon>Desulfosarcina</taxon>
    </lineage>
</organism>
<dbReference type="InterPro" id="IPR051805">
    <property type="entry name" value="Dehydratase_Activator_Redct"/>
</dbReference>
<keyword evidence="2" id="KW-0479">Metal-binding</keyword>
<dbReference type="EMBL" id="AP021876">
    <property type="protein sequence ID" value="BBO81007.1"/>
    <property type="molecule type" value="Genomic_DNA"/>
</dbReference>
<gene>
    <name evidence="6" type="ORF">DSCO28_15730</name>
</gene>
<feature type="domain" description="ATPase BadF/BadG/BcrA/BcrD type" evidence="5">
    <location>
        <begin position="5"/>
        <end position="252"/>
    </location>
</feature>
<dbReference type="InterPro" id="IPR043129">
    <property type="entry name" value="ATPase_NBD"/>
</dbReference>
<dbReference type="PANTHER" id="PTHR32329">
    <property type="entry name" value="BIFUNCTIONAL PROTEIN [INCLUDES 2-HYDROXYACYL-COA DEHYDRATASE (N-TER) AND ITS ACTIVATOR DOMAIN (C_TERM)-RELATED"/>
    <property type="match status" value="1"/>
</dbReference>
<dbReference type="InterPro" id="IPR002731">
    <property type="entry name" value="ATPase_BadF"/>
</dbReference>
<evidence type="ECO:0000313" key="7">
    <source>
        <dbReference type="Proteomes" id="UP000425960"/>
    </source>
</evidence>
<proteinExistence type="predicted"/>
<dbReference type="SUPFAM" id="SSF53067">
    <property type="entry name" value="Actin-like ATPase domain"/>
    <property type="match status" value="1"/>
</dbReference>
<evidence type="ECO:0000313" key="6">
    <source>
        <dbReference type="EMBL" id="BBO81007.1"/>
    </source>
</evidence>
<dbReference type="PANTHER" id="PTHR32329:SF2">
    <property type="entry name" value="BIFUNCTIONAL PROTEIN [INCLUDES 2-HYDROXYACYL-COA DEHYDRATASE (N-TER) AND ITS ACTIVATOR DOMAIN (C_TERM)"/>
    <property type="match status" value="1"/>
</dbReference>
<sequence length="259" mass="27311">MITAGIDVGAKNVKIVLFEDGEVVARGTGLMEMDREQSIQIAYQATLKDNDIQEQAVERVVATGAGAKSVVFATDRSTLVTCISRGVRAANPSIRTIIDIGANDAMAIKCDETGKVVDFAVNEKCAAGAGSFVEAMARAMEVSLEEFVAFSLASTKSIPINAQCVIFAESEVVSLIHEDTDRNDICRAVHDAMAGRIASMARRVRIEPPVAVTGGASYNQGMLDSLTKELDIALTRTDNAEYVAAHGAALLAAEGRGSA</sequence>
<reference evidence="6 7" key="1">
    <citation type="submission" date="2019-11" db="EMBL/GenBank/DDBJ databases">
        <title>Comparative genomics of hydrocarbon-degrading Desulfosarcina strains.</title>
        <authorList>
            <person name="Watanabe M."/>
            <person name="Kojima H."/>
            <person name="Fukui M."/>
        </authorList>
    </citation>
    <scope>NUCLEOTIDE SEQUENCE [LARGE SCALE GENOMIC DNA]</scope>
    <source>
        <strain evidence="6 7">28bB2T</strain>
    </source>
</reference>